<proteinExistence type="predicted"/>
<accession>A0A3E4ZKR7</accession>
<name>A0A3E4ZKR7_9BACT</name>
<dbReference type="Pfam" id="PF17170">
    <property type="entry name" value="DUF5128"/>
    <property type="match status" value="1"/>
</dbReference>
<evidence type="ECO:0000313" key="5">
    <source>
        <dbReference type="Proteomes" id="UP000434916"/>
    </source>
</evidence>
<evidence type="ECO:0000313" key="3">
    <source>
        <dbReference type="EMBL" id="RHC80326.1"/>
    </source>
</evidence>
<dbReference type="STRING" id="46503.ERS852463_03263"/>
<protein>
    <submittedName>
        <fullName evidence="3">6-bladed beta-propeller</fullName>
    </submittedName>
</protein>
<organism evidence="3 4">
    <name type="scientific">Parabacteroides merdae</name>
    <dbReference type="NCBI Taxonomy" id="46503"/>
    <lineage>
        <taxon>Bacteria</taxon>
        <taxon>Pseudomonadati</taxon>
        <taxon>Bacteroidota</taxon>
        <taxon>Bacteroidia</taxon>
        <taxon>Bacteroidales</taxon>
        <taxon>Tannerellaceae</taxon>
        <taxon>Parabacteroides</taxon>
    </lineage>
</organism>
<dbReference type="Proteomes" id="UP000286260">
    <property type="component" value="Unassembled WGS sequence"/>
</dbReference>
<evidence type="ECO:0000313" key="1">
    <source>
        <dbReference type="EMBL" id="MTU41245.1"/>
    </source>
</evidence>
<dbReference type="Proteomes" id="UP000482671">
    <property type="component" value="Unassembled WGS sequence"/>
</dbReference>
<dbReference type="AlphaFoldDB" id="A0A3E4ZKR7"/>
<dbReference type="EMBL" id="QSII01000031">
    <property type="protein sequence ID" value="RHC80326.1"/>
    <property type="molecule type" value="Genomic_DNA"/>
</dbReference>
<reference evidence="5 6" key="2">
    <citation type="journal article" date="2019" name="Nat. Med.">
        <title>A library of human gut bacterial isolates paired with longitudinal multiomics data enables mechanistic microbiome research.</title>
        <authorList>
            <person name="Poyet M."/>
            <person name="Groussin M."/>
            <person name="Gibbons S.M."/>
            <person name="Avila-Pacheco J."/>
            <person name="Jiang X."/>
            <person name="Kearney S.M."/>
            <person name="Perrotta A.R."/>
            <person name="Berdy B."/>
            <person name="Zhao S."/>
            <person name="Lieberman T.D."/>
            <person name="Swanson P.K."/>
            <person name="Smith M."/>
            <person name="Roesemann S."/>
            <person name="Alexander J.E."/>
            <person name="Rich S.A."/>
            <person name="Livny J."/>
            <person name="Vlamakis H."/>
            <person name="Clish C."/>
            <person name="Bullock K."/>
            <person name="Deik A."/>
            <person name="Scott J."/>
            <person name="Pierce K.A."/>
            <person name="Xavier R.J."/>
            <person name="Alm E.J."/>
        </authorList>
    </citation>
    <scope>NUCLEOTIDE SEQUENCE [LARGE SCALE GENOMIC DNA]</scope>
    <source>
        <strain evidence="2 6">BIOML-A11</strain>
        <strain evidence="1 5">BIOML-A29</strain>
    </source>
</reference>
<evidence type="ECO:0000313" key="4">
    <source>
        <dbReference type="Proteomes" id="UP000286260"/>
    </source>
</evidence>
<reference evidence="3 4" key="1">
    <citation type="submission" date="2018-08" db="EMBL/GenBank/DDBJ databases">
        <title>A genome reference for cultivated species of the human gut microbiota.</title>
        <authorList>
            <person name="Zou Y."/>
            <person name="Xue W."/>
            <person name="Luo G."/>
        </authorList>
    </citation>
    <scope>NUCLEOTIDE SEQUENCE [LARGE SCALE GENOMIC DNA]</scope>
    <source>
        <strain evidence="3 4">AM34-17</strain>
    </source>
</reference>
<keyword evidence="5" id="KW-1185">Reference proteome</keyword>
<evidence type="ECO:0000313" key="2">
    <source>
        <dbReference type="EMBL" id="MTV00509.1"/>
    </source>
</evidence>
<sequence>MKAKIIFLGLITLYCSCQEAIRKGRPFPEVNTDSVTVIPTDEEHAEVIKVSDNVKSKVLSSELIEDFYYIPLETTDESLFAYCNNLEFYEDKIYLFDRLGAEKLFIFDKYGKFLNYVGDKGGASYEFYAPKAFAVNRTNKQFVIYDNQKRKWMVFTDKGDFITSYDVNFRMKSCFQIFPNGEYVSFTDAGDRNYHLGKYADYKVLYTDTLGRLLKAAYTFPEKVYTTIVYDPLIWANDELLYFSLYRDKVYTLKDSIFEMRYKFDYSDFSPFKEKDLEAFENYEDFYRYCSSHTYLSGFAENSTHLFLKTSSEDGKDFVSFYDKRSKKMISWYYIYYDMDFALEFMNNIFSYKDYFVALVEPETLKGLKKHIETTTHYPMKEENRIMIESLKEDDNMVLVFFKVKTL</sequence>
<dbReference type="EMBL" id="WNDD01000002">
    <property type="protein sequence ID" value="MTV00509.1"/>
    <property type="molecule type" value="Genomic_DNA"/>
</dbReference>
<dbReference type="RefSeq" id="WP_055285042.1">
    <property type="nucleotide sequence ID" value="NZ_CABIXG010000008.1"/>
</dbReference>
<comment type="caution">
    <text evidence="3">The sequence shown here is derived from an EMBL/GenBank/DDBJ whole genome shotgun (WGS) entry which is preliminary data.</text>
</comment>
<dbReference type="EMBL" id="WNCN01000032">
    <property type="protein sequence ID" value="MTU41245.1"/>
    <property type="molecule type" value="Genomic_DNA"/>
</dbReference>
<gene>
    <name evidence="3" type="ORF">DW828_17635</name>
    <name evidence="1" type="ORF">GMD82_17715</name>
    <name evidence="2" type="ORF">GME02_02265</name>
</gene>
<dbReference type="InterPro" id="IPR011042">
    <property type="entry name" value="6-blade_b-propeller_TolB-like"/>
</dbReference>
<dbReference type="Gene3D" id="2.120.10.30">
    <property type="entry name" value="TolB, C-terminal domain"/>
    <property type="match status" value="1"/>
</dbReference>
<dbReference type="SUPFAM" id="SSF69322">
    <property type="entry name" value="Tricorn protease domain 2"/>
    <property type="match status" value="1"/>
</dbReference>
<dbReference type="Proteomes" id="UP000434916">
    <property type="component" value="Unassembled WGS sequence"/>
</dbReference>
<evidence type="ECO:0000313" key="6">
    <source>
        <dbReference type="Proteomes" id="UP000482671"/>
    </source>
</evidence>